<dbReference type="GO" id="GO:0016747">
    <property type="term" value="F:acyltransferase activity, transferring groups other than amino-acyl groups"/>
    <property type="evidence" value="ECO:0007669"/>
    <property type="project" value="InterPro"/>
</dbReference>
<dbReference type="PROSITE" id="PS51186">
    <property type="entry name" value="GNAT"/>
    <property type="match status" value="1"/>
</dbReference>
<evidence type="ECO:0000313" key="3">
    <source>
        <dbReference type="Proteomes" id="UP000219048"/>
    </source>
</evidence>
<sequence length="139" mass="16206">MFKIDFIDQKDKQTIIPFLSKLDSSISVQTLNERLNDMFSNGYQCIGIYDDTKLIGISGLWILTKYYIGKHVEPDNVFILPEYQGKNLGKQLVEWIFDYAKSIDCEGSELNCYSKNEAGQKFWESQGYKVVGYHYQKKF</sequence>
<dbReference type="EMBL" id="OBEH01000002">
    <property type="protein sequence ID" value="SNY99859.1"/>
    <property type="molecule type" value="Genomic_DNA"/>
</dbReference>
<feature type="domain" description="N-acetyltransferase" evidence="1">
    <location>
        <begin position="2"/>
        <end position="139"/>
    </location>
</feature>
<dbReference type="Gene3D" id="3.40.630.30">
    <property type="match status" value="1"/>
</dbReference>
<dbReference type="AlphaFoldDB" id="A0A285MRP6"/>
<evidence type="ECO:0000259" key="1">
    <source>
        <dbReference type="PROSITE" id="PS51186"/>
    </source>
</evidence>
<dbReference type="InterPro" id="IPR016181">
    <property type="entry name" value="Acyl_CoA_acyltransferase"/>
</dbReference>
<dbReference type="CDD" id="cd04301">
    <property type="entry name" value="NAT_SF"/>
    <property type="match status" value="1"/>
</dbReference>
<dbReference type="Proteomes" id="UP000219048">
    <property type="component" value="Unassembled WGS sequence"/>
</dbReference>
<protein>
    <submittedName>
        <fullName evidence="2">Acetyltransferase (GNAT) family protein</fullName>
    </submittedName>
</protein>
<evidence type="ECO:0000313" key="2">
    <source>
        <dbReference type="EMBL" id="SNY99859.1"/>
    </source>
</evidence>
<reference evidence="3" key="1">
    <citation type="submission" date="2017-09" db="EMBL/GenBank/DDBJ databases">
        <authorList>
            <person name="Varghese N."/>
            <person name="Submissions S."/>
        </authorList>
    </citation>
    <scope>NUCLEOTIDE SEQUENCE [LARGE SCALE GENOMIC DNA]</scope>
    <source>
        <strain evidence="3">DSM 25885</strain>
    </source>
</reference>
<organism evidence="2 3">
    <name type="scientific">Flagellimonas pacifica</name>
    <dbReference type="NCBI Taxonomy" id="1247520"/>
    <lineage>
        <taxon>Bacteria</taxon>
        <taxon>Pseudomonadati</taxon>
        <taxon>Bacteroidota</taxon>
        <taxon>Flavobacteriia</taxon>
        <taxon>Flavobacteriales</taxon>
        <taxon>Flavobacteriaceae</taxon>
        <taxon>Flagellimonas</taxon>
    </lineage>
</organism>
<dbReference type="InterPro" id="IPR000182">
    <property type="entry name" value="GNAT_dom"/>
</dbReference>
<proteinExistence type="predicted"/>
<gene>
    <name evidence="2" type="ORF">SAMN06265377_1673</name>
</gene>
<keyword evidence="2" id="KW-0808">Transferase</keyword>
<dbReference type="RefSeq" id="WP_097045324.1">
    <property type="nucleotide sequence ID" value="NZ_OBEH01000002.1"/>
</dbReference>
<keyword evidence="3" id="KW-1185">Reference proteome</keyword>
<accession>A0A285MRP6</accession>
<dbReference type="OrthoDB" id="9789603at2"/>
<name>A0A285MRP6_9FLAO</name>
<dbReference type="SUPFAM" id="SSF55729">
    <property type="entry name" value="Acyl-CoA N-acyltransferases (Nat)"/>
    <property type="match status" value="1"/>
</dbReference>
<dbReference type="Pfam" id="PF00583">
    <property type="entry name" value="Acetyltransf_1"/>
    <property type="match status" value="1"/>
</dbReference>